<evidence type="ECO:0000259" key="8">
    <source>
        <dbReference type="PROSITE" id="PS50011"/>
    </source>
</evidence>
<organism evidence="9 10">
    <name type="scientific">Enhygromyxa salina</name>
    <dbReference type="NCBI Taxonomy" id="215803"/>
    <lineage>
        <taxon>Bacteria</taxon>
        <taxon>Pseudomonadati</taxon>
        <taxon>Myxococcota</taxon>
        <taxon>Polyangia</taxon>
        <taxon>Nannocystales</taxon>
        <taxon>Nannocystaceae</taxon>
        <taxon>Enhygromyxa</taxon>
    </lineage>
</organism>
<dbReference type="SUPFAM" id="SSF56112">
    <property type="entry name" value="Protein kinase-like (PK-like)"/>
    <property type="match status" value="1"/>
</dbReference>
<sequence>MHSSDPTPDQRRPFGDYVILRVLGQGGMGTVYEAEEQLSRRRVALKILRSELSGTGQGRRQFVAEMGILASLDDPHIVRCLHCAEIEGQLVMALEYLEGQTLRELLNARGALPWTEVASYAWQIASALRVAHSREPAVIHRDLKPENVMRLADGRVKVMDFGIAKIVQTMAGNTTNNPAGTLRYMSPEQIDARSVDGRSDLFALGLVMWELLAGRGPFDADSPRLLLEQLCTAPTPQLPDYARQQLPPPAEQLIMRLLEKDPNARPRDANEVLATLGALRFAPTVAAQPSAPAPPASYAASNTRPAPQQAKFDTIAIVAEATRPQRPARWIAPTLVAGGLVVALVLGWIFIGPLLDPRAPPSDDPAPTNELAAPASAQAPEPVKPGACKGVAGQWRGSWELRTVATKAIKASWVGGSSLNEVSVDVEGCALSGTGRKLLDGKERWRFDVDGAVADDGSAQLHYKVVGRNIEGTWLISPDGSGTWTSAADDVSGTLTVTRLRANQ</sequence>
<protein>
    <submittedName>
        <fullName evidence="9">Serine/threonine-protein kinase PrkC</fullName>
        <ecNumber evidence="9">2.7.11.1</ecNumber>
    </submittedName>
</protein>
<dbReference type="Gene3D" id="1.10.510.10">
    <property type="entry name" value="Transferase(Phosphotransferase) domain 1"/>
    <property type="match status" value="1"/>
</dbReference>
<evidence type="ECO:0000256" key="1">
    <source>
        <dbReference type="ARBA" id="ARBA00022679"/>
    </source>
</evidence>
<dbReference type="PANTHER" id="PTHR43289">
    <property type="entry name" value="MITOGEN-ACTIVATED PROTEIN KINASE KINASE KINASE 20-RELATED"/>
    <property type="match status" value="1"/>
</dbReference>
<evidence type="ECO:0000256" key="2">
    <source>
        <dbReference type="ARBA" id="ARBA00022741"/>
    </source>
</evidence>
<dbReference type="SMART" id="SM00220">
    <property type="entry name" value="S_TKc"/>
    <property type="match status" value="1"/>
</dbReference>
<keyword evidence="7" id="KW-1133">Transmembrane helix</keyword>
<dbReference type="GO" id="GO:0004674">
    <property type="term" value="F:protein serine/threonine kinase activity"/>
    <property type="evidence" value="ECO:0007669"/>
    <property type="project" value="UniProtKB-EC"/>
</dbReference>
<accession>A0A2S9YX52</accession>
<dbReference type="PROSITE" id="PS50011">
    <property type="entry name" value="PROTEIN_KINASE_DOM"/>
    <property type="match status" value="1"/>
</dbReference>
<dbReference type="InterPro" id="IPR017441">
    <property type="entry name" value="Protein_kinase_ATP_BS"/>
</dbReference>
<dbReference type="PANTHER" id="PTHR43289:SF6">
    <property type="entry name" value="SERINE_THREONINE-PROTEIN KINASE NEKL-3"/>
    <property type="match status" value="1"/>
</dbReference>
<name>A0A2S9YX52_9BACT</name>
<dbReference type="OrthoDB" id="9801841at2"/>
<dbReference type="InterPro" id="IPR011009">
    <property type="entry name" value="Kinase-like_dom_sf"/>
</dbReference>
<evidence type="ECO:0000313" key="10">
    <source>
        <dbReference type="Proteomes" id="UP000238823"/>
    </source>
</evidence>
<dbReference type="AlphaFoldDB" id="A0A2S9YX52"/>
<proteinExistence type="predicted"/>
<comment type="caution">
    <text evidence="9">The sequence shown here is derived from an EMBL/GenBank/DDBJ whole genome shotgun (WGS) entry which is preliminary data.</text>
</comment>
<feature type="binding site" evidence="5">
    <location>
        <position position="46"/>
    </location>
    <ligand>
        <name>ATP</name>
        <dbReference type="ChEBI" id="CHEBI:30616"/>
    </ligand>
</feature>
<dbReference type="Proteomes" id="UP000238823">
    <property type="component" value="Unassembled WGS sequence"/>
</dbReference>
<evidence type="ECO:0000313" key="9">
    <source>
        <dbReference type="EMBL" id="PRQ09664.1"/>
    </source>
</evidence>
<gene>
    <name evidence="9" type="primary">prkC_5</name>
    <name evidence="9" type="ORF">ENSA7_05800</name>
</gene>
<dbReference type="PROSITE" id="PS00107">
    <property type="entry name" value="PROTEIN_KINASE_ATP"/>
    <property type="match status" value="1"/>
</dbReference>
<dbReference type="InterPro" id="IPR000719">
    <property type="entry name" value="Prot_kinase_dom"/>
</dbReference>
<keyword evidence="1 9" id="KW-0808">Transferase</keyword>
<evidence type="ECO:0000256" key="4">
    <source>
        <dbReference type="ARBA" id="ARBA00022840"/>
    </source>
</evidence>
<dbReference type="EC" id="2.7.11.1" evidence="9"/>
<keyword evidence="7" id="KW-0472">Membrane</keyword>
<dbReference type="GO" id="GO:0005524">
    <property type="term" value="F:ATP binding"/>
    <property type="evidence" value="ECO:0007669"/>
    <property type="project" value="UniProtKB-UniRule"/>
</dbReference>
<feature type="transmembrane region" description="Helical" evidence="7">
    <location>
        <begin position="330"/>
        <end position="351"/>
    </location>
</feature>
<reference evidence="9 10" key="1">
    <citation type="submission" date="2018-03" db="EMBL/GenBank/DDBJ databases">
        <title>Draft Genome Sequences of the Obligatory Marine Myxobacteria Enhygromyxa salina SWB007.</title>
        <authorList>
            <person name="Poehlein A."/>
            <person name="Moghaddam J.A."/>
            <person name="Harms H."/>
            <person name="Alanjari M."/>
            <person name="Koenig G.M."/>
            <person name="Daniel R."/>
            <person name="Schaeberle T.F."/>
        </authorList>
    </citation>
    <scope>NUCLEOTIDE SEQUENCE [LARGE SCALE GENOMIC DNA]</scope>
    <source>
        <strain evidence="9 10">SWB007</strain>
    </source>
</reference>
<feature type="region of interest" description="Disordered" evidence="6">
    <location>
        <begin position="360"/>
        <end position="385"/>
    </location>
</feature>
<dbReference type="RefSeq" id="WP_106087667.1">
    <property type="nucleotide sequence ID" value="NZ_PVNL01000014.1"/>
</dbReference>
<keyword evidence="7" id="KW-0812">Transmembrane</keyword>
<feature type="domain" description="Protein kinase" evidence="8">
    <location>
        <begin position="17"/>
        <end position="285"/>
    </location>
</feature>
<dbReference type="Gene3D" id="3.30.200.20">
    <property type="entry name" value="Phosphorylase Kinase, domain 1"/>
    <property type="match status" value="1"/>
</dbReference>
<keyword evidence="2 5" id="KW-0547">Nucleotide-binding</keyword>
<evidence type="ECO:0000256" key="7">
    <source>
        <dbReference type="SAM" id="Phobius"/>
    </source>
</evidence>
<evidence type="ECO:0000256" key="3">
    <source>
        <dbReference type="ARBA" id="ARBA00022777"/>
    </source>
</evidence>
<evidence type="ECO:0000256" key="6">
    <source>
        <dbReference type="SAM" id="MobiDB-lite"/>
    </source>
</evidence>
<evidence type="ECO:0000256" key="5">
    <source>
        <dbReference type="PROSITE-ProRule" id="PRU10141"/>
    </source>
</evidence>
<dbReference type="CDD" id="cd14014">
    <property type="entry name" value="STKc_PknB_like"/>
    <property type="match status" value="1"/>
</dbReference>
<dbReference type="Pfam" id="PF00069">
    <property type="entry name" value="Pkinase"/>
    <property type="match status" value="1"/>
</dbReference>
<dbReference type="EMBL" id="PVNL01000014">
    <property type="protein sequence ID" value="PRQ09664.1"/>
    <property type="molecule type" value="Genomic_DNA"/>
</dbReference>
<keyword evidence="4 5" id="KW-0067">ATP-binding</keyword>
<keyword evidence="3 9" id="KW-0418">Kinase</keyword>